<protein>
    <recommendedName>
        <fullName evidence="3">Lipoprotein</fullName>
    </recommendedName>
</protein>
<dbReference type="EMBL" id="CP006939">
    <property type="protein sequence ID" value="AHC13869.1"/>
    <property type="molecule type" value="Genomic_DNA"/>
</dbReference>
<name>V5WE67_9SPIO</name>
<dbReference type="PROSITE" id="PS51257">
    <property type="entry name" value="PROKAR_LIPOPROTEIN"/>
    <property type="match status" value="1"/>
</dbReference>
<evidence type="ECO:0000313" key="1">
    <source>
        <dbReference type="EMBL" id="AHC13869.1"/>
    </source>
</evidence>
<organism evidence="1 2">
    <name type="scientific">Salinispira pacifica</name>
    <dbReference type="NCBI Taxonomy" id="1307761"/>
    <lineage>
        <taxon>Bacteria</taxon>
        <taxon>Pseudomonadati</taxon>
        <taxon>Spirochaetota</taxon>
        <taxon>Spirochaetia</taxon>
        <taxon>Spirochaetales</taxon>
        <taxon>Spirochaetaceae</taxon>
        <taxon>Salinispira</taxon>
    </lineage>
</organism>
<accession>V5WE67</accession>
<dbReference type="STRING" id="1307761.L21SP2_0437"/>
<proteinExistence type="predicted"/>
<gene>
    <name evidence="1" type="ORF">L21SP2_0437</name>
</gene>
<reference evidence="1 2" key="1">
    <citation type="journal article" date="2015" name="Stand. Genomic Sci.">
        <title>Complete genome sequence and description of Salinispira pacifica gen. nov., sp. nov., a novel spirochaete isolated form a hypersaline microbial mat.</title>
        <authorList>
            <person name="Ben Hania W."/>
            <person name="Joseph M."/>
            <person name="Schumann P."/>
            <person name="Bunk B."/>
            <person name="Fiebig A."/>
            <person name="Sproer C."/>
            <person name="Klenk H.P."/>
            <person name="Fardeau M.L."/>
            <person name="Spring S."/>
        </authorList>
    </citation>
    <scope>NUCLEOTIDE SEQUENCE [LARGE SCALE GENOMIC DNA]</scope>
    <source>
        <strain evidence="1 2">L21-RPul-D2</strain>
    </source>
</reference>
<evidence type="ECO:0008006" key="3">
    <source>
        <dbReference type="Google" id="ProtNLM"/>
    </source>
</evidence>
<dbReference type="AlphaFoldDB" id="V5WE67"/>
<dbReference type="HOGENOM" id="CLU_631479_0_0_12"/>
<dbReference type="KEGG" id="slr:L21SP2_0437"/>
<dbReference type="Proteomes" id="UP000018680">
    <property type="component" value="Chromosome"/>
</dbReference>
<dbReference type="RefSeq" id="WP_024266801.1">
    <property type="nucleotide sequence ID" value="NC_023035.1"/>
</dbReference>
<sequence length="434" mass="49471">MVIFRRTPGSFLRFPVFLLGLFSLLTLSCTDNFNGMGGVPGYLGYIKDSRYISELEMEPDNDNSVVLKWVQPDSHMAQSSQIFPDGDEPGYLVLSFRENSLSVHRSLVFDEDLALVLDTREYNDVLGGSFEDWVRGPGNWGWGIRGVLDLGFWSWDPAADEDSSNPFVESGRRHEGQKIVPVLDGIWEEYLVELPSPDDYNEIVLAIRASRDINGVVNEYEDYDPFATPPYDDKPLVLMTNYPQGLNTALESAGLFDYMSNNGFDAQLRELIPQPRNDRIVAVLSFQSRDRGGRFHMLWYVPYEDLVDVSDAVLGDYEFHIIPGSWEQEEHRPQYIFQDGYFTVYNNPGEISSGYEPEDLMLDVYKVDGPGRRPSLGSPRLEFTRRIPYWDLFQDGVPGRDIAVTYRDPSGDWFVYNREASMLYRLAIAAGGIE</sequence>
<evidence type="ECO:0000313" key="2">
    <source>
        <dbReference type="Proteomes" id="UP000018680"/>
    </source>
</evidence>
<keyword evidence="2" id="KW-1185">Reference proteome</keyword>